<dbReference type="AlphaFoldDB" id="A0A3N2CQY9"/>
<keyword evidence="7" id="KW-1185">Reference proteome</keyword>
<feature type="active site" evidence="1">
    <location>
        <position position="285"/>
    </location>
</feature>
<dbReference type="Gene3D" id="3.40.50.1110">
    <property type="entry name" value="SGNH hydrolase"/>
    <property type="match status" value="1"/>
</dbReference>
<dbReference type="Proteomes" id="UP000281738">
    <property type="component" value="Unassembled WGS sequence"/>
</dbReference>
<feature type="region of interest" description="Disordered" evidence="3">
    <location>
        <begin position="110"/>
        <end position="129"/>
    </location>
</feature>
<feature type="active site" description="Nucleophile" evidence="1">
    <location>
        <position position="64"/>
    </location>
</feature>
<evidence type="ECO:0000256" key="4">
    <source>
        <dbReference type="SAM" id="SignalP"/>
    </source>
</evidence>
<evidence type="ECO:0000256" key="1">
    <source>
        <dbReference type="PIRSR" id="PIRSR637460-1"/>
    </source>
</evidence>
<feature type="chain" id="PRO_5018104833" evidence="4">
    <location>
        <begin position="32"/>
        <end position="304"/>
    </location>
</feature>
<comment type="caution">
    <text evidence="6">The sequence shown here is derived from an EMBL/GenBank/DDBJ whole genome shotgun (WGS) entry which is preliminary data.</text>
</comment>
<dbReference type="InterPro" id="IPR013830">
    <property type="entry name" value="SGNH_hydro"/>
</dbReference>
<feature type="disulfide bond" evidence="2">
    <location>
        <begin position="80"/>
        <end position="104"/>
    </location>
</feature>
<gene>
    <name evidence="6" type="ORF">EDD33_0773</name>
</gene>
<feature type="disulfide bond" evidence="2">
    <location>
        <begin position="217"/>
        <end position="265"/>
    </location>
</feature>
<dbReference type="GO" id="GO:0019433">
    <property type="term" value="P:triglyceride catabolic process"/>
    <property type="evidence" value="ECO:0007669"/>
    <property type="project" value="TreeGrafter"/>
</dbReference>
<dbReference type="RefSeq" id="WP_170169689.1">
    <property type="nucleotide sequence ID" value="NZ_RKHO01000001.1"/>
</dbReference>
<dbReference type="InterPro" id="IPR037460">
    <property type="entry name" value="SEST-like"/>
</dbReference>
<organism evidence="6 7">
    <name type="scientific">Nocardioides aurantiacus</name>
    <dbReference type="NCBI Taxonomy" id="86796"/>
    <lineage>
        <taxon>Bacteria</taxon>
        <taxon>Bacillati</taxon>
        <taxon>Actinomycetota</taxon>
        <taxon>Actinomycetes</taxon>
        <taxon>Propionibacteriales</taxon>
        <taxon>Nocardioidaceae</taxon>
        <taxon>Nocardioides</taxon>
    </lineage>
</organism>
<dbReference type="GO" id="GO:0004806">
    <property type="term" value="F:triacylglycerol lipase activity"/>
    <property type="evidence" value="ECO:0007669"/>
    <property type="project" value="TreeGrafter"/>
</dbReference>
<dbReference type="Pfam" id="PF13472">
    <property type="entry name" value="Lipase_GDSL_2"/>
    <property type="match status" value="1"/>
</dbReference>
<dbReference type="EMBL" id="RKHO01000001">
    <property type="protein sequence ID" value="ROR89942.1"/>
    <property type="molecule type" value="Genomic_DNA"/>
</dbReference>
<dbReference type="SUPFAM" id="SSF52266">
    <property type="entry name" value="SGNH hydrolase"/>
    <property type="match status" value="1"/>
</dbReference>
<dbReference type="PANTHER" id="PTHR37981">
    <property type="entry name" value="LIPASE 2"/>
    <property type="match status" value="1"/>
</dbReference>
<protein>
    <submittedName>
        <fullName evidence="6">GDSL-like lipase/acylhydrolase family protein</fullName>
    </submittedName>
</protein>
<accession>A0A3N2CQY9</accession>
<evidence type="ECO:0000259" key="5">
    <source>
        <dbReference type="Pfam" id="PF13472"/>
    </source>
</evidence>
<dbReference type="InterPro" id="IPR036514">
    <property type="entry name" value="SGNH_hydro_sf"/>
</dbReference>
<evidence type="ECO:0000313" key="6">
    <source>
        <dbReference type="EMBL" id="ROR89942.1"/>
    </source>
</evidence>
<sequence>MRLLPLLPPRPRATALAGGLAAALLLSGCGAGTGTPEPAPSAAPSAAAPSEAPGGTSYVALGDSYTSAPFVPQTDVAGGCFRSDDNYPAQVADALGADLTDVSCAGADTGDVRRPQLDGVPPQADALGPDADLVTVSMGGNDGGVFSTLVGQCGRPGVAATDCSRPISAATEARLRQRLGRTATDLARVLRLAARRAPDARVLAVGYPTIVAAGEGCEALPLSAASQAAAARLNTGLNDAVRTAARRAGATYVDVAAATEGHDICAEDPWINGATTDQQRALAFHPFAAEQRAVAEAVVAAVER</sequence>
<evidence type="ECO:0000256" key="3">
    <source>
        <dbReference type="SAM" id="MobiDB-lite"/>
    </source>
</evidence>
<name>A0A3N2CQY9_9ACTN</name>
<feature type="signal peptide" evidence="4">
    <location>
        <begin position="1"/>
        <end position="31"/>
    </location>
</feature>
<dbReference type="PANTHER" id="PTHR37981:SF1">
    <property type="entry name" value="SGNH HYDROLASE-TYPE ESTERASE DOMAIN-CONTAINING PROTEIN"/>
    <property type="match status" value="1"/>
</dbReference>
<feature type="domain" description="SGNH hydrolase-type esterase" evidence="5">
    <location>
        <begin position="60"/>
        <end position="288"/>
    </location>
</feature>
<feature type="disulfide bond" evidence="2">
    <location>
        <begin position="153"/>
        <end position="163"/>
    </location>
</feature>
<evidence type="ECO:0000256" key="2">
    <source>
        <dbReference type="PIRSR" id="PIRSR637460-2"/>
    </source>
</evidence>
<keyword evidence="6" id="KW-0378">Hydrolase</keyword>
<proteinExistence type="predicted"/>
<evidence type="ECO:0000313" key="7">
    <source>
        <dbReference type="Proteomes" id="UP000281738"/>
    </source>
</evidence>
<reference evidence="6 7" key="1">
    <citation type="submission" date="2018-11" db="EMBL/GenBank/DDBJ databases">
        <title>Sequencing the genomes of 1000 actinobacteria strains.</title>
        <authorList>
            <person name="Klenk H.-P."/>
        </authorList>
    </citation>
    <scope>NUCLEOTIDE SEQUENCE [LARGE SCALE GENOMIC DNA]</scope>
    <source>
        <strain evidence="6 7">DSM 12652</strain>
    </source>
</reference>
<keyword evidence="4" id="KW-0732">Signal</keyword>
<dbReference type="CDD" id="cd01823">
    <property type="entry name" value="SEST_like"/>
    <property type="match status" value="1"/>
</dbReference>
<keyword evidence="2" id="KW-1015">Disulfide bond</keyword>
<dbReference type="PROSITE" id="PS51257">
    <property type="entry name" value="PROKAR_LIPOPROTEIN"/>
    <property type="match status" value="1"/>
</dbReference>